<keyword evidence="2" id="KW-1185">Reference proteome</keyword>
<gene>
    <name evidence="1" type="ORF">Tfer_0054</name>
</gene>
<dbReference type="InterPro" id="IPR026838">
    <property type="entry name" value="YheC/D"/>
</dbReference>
<sequence length="491" mass="55781">MNPIFIQIEWSEPAAGCDYALYFPARLFKKLGLEANAAYILQTGSFHTQILVKINEHTHPLHNKISCSKTLASRINIPAGSVLTLRLLGRIIRIGPLIGLLTVKFDNPENPFGRQAKFLRALCDRASRAGALVYVFTPEDILPDNIFVSGYIPELPQTDADEECIVQGDSENSYDASENREPPMRWMQLTLPWPDIVYNRIPSRYWEKQEACQNALAYIQNIMQIPVFNPGFLDKCEVQEKLVVHAIAHRYLPEGTVFAGPETLALFADRHRQIYLKPSSGSLGRRIIKISKEGEQFKYKYRTKDGVIIEGEQRGAAELVKILRPVMENRVYLMQQAIPLALYEGREFDIRLLMQKDRFGRWRRTKAYVRIVQPGGLTANLNGGAMAKSIVEVIRQVFNEDFLQPAGIGENVRRAAEEVALAVEECFPGLWAELGLDFGIDVHGKLWLIEVNSKPFRALTTSVGLTQRIERSFLRPLEFARFFTGFYPHSI</sequence>
<name>A0A0L6W643_9FIRM</name>
<organism evidence="1 2">
    <name type="scientific">Thermincola ferriacetica</name>
    <dbReference type="NCBI Taxonomy" id="281456"/>
    <lineage>
        <taxon>Bacteria</taxon>
        <taxon>Bacillati</taxon>
        <taxon>Bacillota</taxon>
        <taxon>Clostridia</taxon>
        <taxon>Eubacteriales</taxon>
        <taxon>Thermincolaceae</taxon>
        <taxon>Thermincola</taxon>
    </lineage>
</organism>
<evidence type="ECO:0000313" key="1">
    <source>
        <dbReference type="EMBL" id="KNZ70985.1"/>
    </source>
</evidence>
<accession>A0A0L6W643</accession>
<proteinExistence type="predicted"/>
<dbReference type="PATRIC" id="fig|281456.6.peg.55"/>
<comment type="caution">
    <text evidence="1">The sequence shown here is derived from an EMBL/GenBank/DDBJ whole genome shotgun (WGS) entry which is preliminary data.</text>
</comment>
<dbReference type="Gene3D" id="3.30.470.20">
    <property type="entry name" value="ATP-grasp fold, B domain"/>
    <property type="match status" value="1"/>
</dbReference>
<dbReference type="Pfam" id="PF14398">
    <property type="entry name" value="ATPgrasp_YheCD"/>
    <property type="match status" value="1"/>
</dbReference>
<dbReference type="SUPFAM" id="SSF56059">
    <property type="entry name" value="Glutathione synthetase ATP-binding domain-like"/>
    <property type="match status" value="1"/>
</dbReference>
<protein>
    <recommendedName>
        <fullName evidence="3">ATP-grasp domain-containing protein</fullName>
    </recommendedName>
</protein>
<evidence type="ECO:0000313" key="2">
    <source>
        <dbReference type="Proteomes" id="UP000037175"/>
    </source>
</evidence>
<dbReference type="RefSeq" id="WP_052216379.1">
    <property type="nucleotide sequence ID" value="NZ_LGTE01000001.1"/>
</dbReference>
<dbReference type="EMBL" id="LGTE01000001">
    <property type="protein sequence ID" value="KNZ70985.1"/>
    <property type="molecule type" value="Genomic_DNA"/>
</dbReference>
<reference evidence="2" key="1">
    <citation type="submission" date="2015-07" db="EMBL/GenBank/DDBJ databases">
        <title>Complete Genome of Thermincola ferriacetica strain Z-0001T.</title>
        <authorList>
            <person name="Lusk B."/>
            <person name="Badalamenti J.P."/>
            <person name="Parameswaran P."/>
            <person name="Bond D.R."/>
            <person name="Torres C.I."/>
        </authorList>
    </citation>
    <scope>NUCLEOTIDE SEQUENCE [LARGE SCALE GENOMIC DNA]</scope>
    <source>
        <strain evidence="2">Z-0001</strain>
    </source>
</reference>
<dbReference type="Proteomes" id="UP000037175">
    <property type="component" value="Unassembled WGS sequence"/>
</dbReference>
<dbReference type="AlphaFoldDB" id="A0A0L6W643"/>
<evidence type="ECO:0008006" key="3">
    <source>
        <dbReference type="Google" id="ProtNLM"/>
    </source>
</evidence>